<dbReference type="KEGG" id="csn:Cyast_0876"/>
<reference evidence="2" key="1">
    <citation type="journal article" date="2013" name="Proc. Natl. Acad. Sci. U.S.A.">
        <title>Improving the coverage of the cyanobacterial phylum using diversity-driven genome sequencing.</title>
        <authorList>
            <person name="Shih P.M."/>
            <person name="Wu D."/>
            <person name="Latifi A."/>
            <person name="Axen S.D."/>
            <person name="Fewer D.P."/>
            <person name="Talla E."/>
            <person name="Calteau A."/>
            <person name="Cai F."/>
            <person name="Tandeau de Marsac N."/>
            <person name="Rippka R."/>
            <person name="Herdman M."/>
            <person name="Sivonen K."/>
            <person name="Coursin T."/>
            <person name="Laurent T."/>
            <person name="Goodwin L."/>
            <person name="Nolan M."/>
            <person name="Davenport K.W."/>
            <person name="Han C.S."/>
            <person name="Rubin E.M."/>
            <person name="Eisen J.A."/>
            <person name="Woyke T."/>
            <person name="Gugger M."/>
            <person name="Kerfeld C.A."/>
        </authorList>
    </citation>
    <scope>NUCLEOTIDE SEQUENCE [LARGE SCALE GENOMIC DNA]</scope>
    <source>
        <strain evidence="2">ATCC 29140 / PCC 7202</strain>
    </source>
</reference>
<dbReference type="eggNOG" id="ENOG502ZC76">
    <property type="taxonomic scope" value="Bacteria"/>
</dbReference>
<dbReference type="Pfam" id="PF11209">
    <property type="entry name" value="LmeA"/>
    <property type="match status" value="1"/>
</dbReference>
<dbReference type="BioCyc" id="CSTA292563:G1353-883-MONOMER"/>
<evidence type="ECO:0008006" key="3">
    <source>
        <dbReference type="Google" id="ProtNLM"/>
    </source>
</evidence>
<protein>
    <recommendedName>
        <fullName evidence="3">DUF2993 domain-containing protein</fullName>
    </recommendedName>
</protein>
<gene>
    <name evidence="1" type="ordered locus">Cyast_0876</name>
</gene>
<keyword evidence="2" id="KW-1185">Reference proteome</keyword>
<name>K9YL67_CYASC</name>
<dbReference type="HOGENOM" id="CLU_089598_0_0_3"/>
<evidence type="ECO:0000313" key="1">
    <source>
        <dbReference type="EMBL" id="AFZ46848.1"/>
    </source>
</evidence>
<evidence type="ECO:0000313" key="2">
    <source>
        <dbReference type="Proteomes" id="UP000010483"/>
    </source>
</evidence>
<dbReference type="Proteomes" id="UP000010483">
    <property type="component" value="Chromosome"/>
</dbReference>
<dbReference type="EMBL" id="CP003940">
    <property type="protein sequence ID" value="AFZ46848.1"/>
    <property type="molecule type" value="Genomic_DNA"/>
</dbReference>
<organism evidence="1 2">
    <name type="scientific">Cyanobacterium stanieri (strain ATCC 29140 / PCC 7202)</name>
    <dbReference type="NCBI Taxonomy" id="292563"/>
    <lineage>
        <taxon>Bacteria</taxon>
        <taxon>Bacillati</taxon>
        <taxon>Cyanobacteriota</taxon>
        <taxon>Cyanophyceae</taxon>
        <taxon>Oscillatoriophycideae</taxon>
        <taxon>Chroococcales</taxon>
        <taxon>Geminocystaceae</taxon>
        <taxon>Cyanobacterium</taxon>
    </lineage>
</organism>
<proteinExistence type="predicted"/>
<dbReference type="InterPro" id="IPR021373">
    <property type="entry name" value="DUF2993"/>
</dbReference>
<dbReference type="STRING" id="292563.Cyast_0876"/>
<accession>K9YL67</accession>
<dbReference type="AlphaFoldDB" id="K9YL67"/>
<sequence length="236" mass="26445">MNSKKKSEIIARFLTPAIKFWIRNQVESITQLEVEIDAGDKQILSGKINQVYLSANEANYQGIFINQASVSTEDIAVNLGGILRGKPLKLLHPIFVSGDIVITAQELQKSLESSLLIQGLQDVVKLILENQRLENILEKYHIQWKNINIENQQVTIQGNINNNLKKVNNTLNITSNINIQEKQKLLLTDIKIEGIPELNNLTINDLIIDLGNEVAISELTISPHKIHCTGKIKVVS</sequence>